<keyword evidence="7" id="KW-0539">Nucleus</keyword>
<evidence type="ECO:0000256" key="2">
    <source>
        <dbReference type="ARBA" id="ARBA00022723"/>
    </source>
</evidence>
<keyword evidence="5" id="KW-0805">Transcription regulation</keyword>
<dbReference type="GeneID" id="85313288"/>
<feature type="domain" description="C2H2-type" evidence="10">
    <location>
        <begin position="322"/>
        <end position="353"/>
    </location>
</feature>
<dbReference type="GO" id="GO:0005634">
    <property type="term" value="C:nucleus"/>
    <property type="evidence" value="ECO:0007669"/>
    <property type="project" value="UniProtKB-SubCell"/>
</dbReference>
<evidence type="ECO:0000256" key="3">
    <source>
        <dbReference type="ARBA" id="ARBA00022771"/>
    </source>
</evidence>
<dbReference type="InterPro" id="IPR036236">
    <property type="entry name" value="Znf_C2H2_sf"/>
</dbReference>
<dbReference type="PROSITE" id="PS00028">
    <property type="entry name" value="ZINC_FINGER_C2H2_1"/>
    <property type="match status" value="1"/>
</dbReference>
<proteinExistence type="predicted"/>
<evidence type="ECO:0000256" key="1">
    <source>
        <dbReference type="ARBA" id="ARBA00004123"/>
    </source>
</evidence>
<gene>
    <name evidence="11" type="ORF">QBC33DRAFT_561013</name>
</gene>
<keyword evidence="3 8" id="KW-0863">Zinc-finger</keyword>
<sequence>MWSATDGGRPSQPQRAENSNLSETTLNAPPPPLVEKADCNSRSLVPRGTLSLPMVVDQAMAKETETAKRGKQYLVTSRHHRGHAGNHESDSGLGSSFVSSNKASAITRFVVENSPSLSIRAINKIREHILQPLLAEPSLKDFEPILADIPSRIQEKEVICLRDLERSLILRAPERSKSSALYLDFCLTTSGCVRATVDYLSDGEKTRHGDLPYTNGYFIDFVDQVKHYASHLAIAHESGADEAKLIGGLVENGQPAELVTVKKDGTTISIATGKPVGLDRDVDENSVERKQSMTQELEVGDEMQIVMARRKNNARQGEYAPHKCREPGCDRGFRRPVDLTKHEKTHTHPWECPVSTCKYSEYGWPTEGELDRHVDPKHLAVPPFYQCLYKPCPYKSTRESRYKKHMEMGHGWIDVQTKATGKRMHDKTDGIPVYVSDDEARDIFKQPPPMADPDSLPLKQEHTPSTSTSYSTSQDFPHFTPGHIPPHLVDNSDWLADANEN</sequence>
<dbReference type="Proteomes" id="UP001244011">
    <property type="component" value="Unassembled WGS sequence"/>
</dbReference>
<keyword evidence="12" id="KW-1185">Reference proteome</keyword>
<evidence type="ECO:0000256" key="5">
    <source>
        <dbReference type="ARBA" id="ARBA00023015"/>
    </source>
</evidence>
<dbReference type="PROSITE" id="PS50157">
    <property type="entry name" value="ZINC_FINGER_C2H2_2"/>
    <property type="match status" value="1"/>
</dbReference>
<dbReference type="GO" id="GO:0008270">
    <property type="term" value="F:zinc ion binding"/>
    <property type="evidence" value="ECO:0007669"/>
    <property type="project" value="UniProtKB-KW"/>
</dbReference>
<keyword evidence="2" id="KW-0479">Metal-binding</keyword>
<dbReference type="SUPFAM" id="SSF57667">
    <property type="entry name" value="beta-beta-alpha zinc fingers"/>
    <property type="match status" value="1"/>
</dbReference>
<protein>
    <recommendedName>
        <fullName evidence="10">C2H2-type domain-containing protein</fullName>
    </recommendedName>
</protein>
<dbReference type="InterPro" id="IPR051061">
    <property type="entry name" value="Zinc_finger_trans_reg"/>
</dbReference>
<feature type="compositionally biased region" description="Low complexity" evidence="9">
    <location>
        <begin position="463"/>
        <end position="473"/>
    </location>
</feature>
<comment type="subcellular location">
    <subcellularLocation>
        <location evidence="1">Nucleus</location>
    </subcellularLocation>
</comment>
<feature type="region of interest" description="Disordered" evidence="9">
    <location>
        <begin position="443"/>
        <end position="501"/>
    </location>
</feature>
<evidence type="ECO:0000259" key="10">
    <source>
        <dbReference type="PROSITE" id="PS50157"/>
    </source>
</evidence>
<dbReference type="InterPro" id="IPR013087">
    <property type="entry name" value="Znf_C2H2_type"/>
</dbReference>
<name>A0AAJ0FE29_9PEZI</name>
<dbReference type="EMBL" id="MU839016">
    <property type="protein sequence ID" value="KAK1765191.1"/>
    <property type="molecule type" value="Genomic_DNA"/>
</dbReference>
<evidence type="ECO:0000256" key="4">
    <source>
        <dbReference type="ARBA" id="ARBA00022833"/>
    </source>
</evidence>
<keyword evidence="4" id="KW-0862">Zinc</keyword>
<dbReference type="AlphaFoldDB" id="A0AAJ0FE29"/>
<keyword evidence="6" id="KW-0804">Transcription</keyword>
<reference evidence="11" key="1">
    <citation type="submission" date="2023-06" db="EMBL/GenBank/DDBJ databases">
        <title>Genome-scale phylogeny and comparative genomics of the fungal order Sordariales.</title>
        <authorList>
            <consortium name="Lawrence Berkeley National Laboratory"/>
            <person name="Hensen N."/>
            <person name="Bonometti L."/>
            <person name="Westerberg I."/>
            <person name="Brannstrom I.O."/>
            <person name="Guillou S."/>
            <person name="Cros-Aarteil S."/>
            <person name="Calhoun S."/>
            <person name="Haridas S."/>
            <person name="Kuo A."/>
            <person name="Mondo S."/>
            <person name="Pangilinan J."/>
            <person name="Riley R."/>
            <person name="Labutti K."/>
            <person name="Andreopoulos B."/>
            <person name="Lipzen A."/>
            <person name="Chen C."/>
            <person name="Yanf M."/>
            <person name="Daum C."/>
            <person name="Ng V."/>
            <person name="Clum A."/>
            <person name="Steindorff A."/>
            <person name="Ohm R."/>
            <person name="Martin F."/>
            <person name="Silar P."/>
            <person name="Natvig D."/>
            <person name="Lalanne C."/>
            <person name="Gautier V."/>
            <person name="Ament-Velasquez S.L."/>
            <person name="Kruys A."/>
            <person name="Hutchinson M.I."/>
            <person name="Powell A.J."/>
            <person name="Barry K."/>
            <person name="Miller A.N."/>
            <person name="Grigoriev I.V."/>
            <person name="Debuchy R."/>
            <person name="Gladieux P."/>
            <person name="Thoren M.H."/>
            <person name="Johannesson H."/>
        </authorList>
    </citation>
    <scope>NUCLEOTIDE SEQUENCE</scope>
    <source>
        <strain evidence="11">8032-3</strain>
    </source>
</reference>
<dbReference type="RefSeq" id="XP_060281404.1">
    <property type="nucleotide sequence ID" value="XM_060430101.1"/>
</dbReference>
<dbReference type="GO" id="GO:0006357">
    <property type="term" value="P:regulation of transcription by RNA polymerase II"/>
    <property type="evidence" value="ECO:0007669"/>
    <property type="project" value="TreeGrafter"/>
</dbReference>
<accession>A0AAJ0FE29</accession>
<dbReference type="SMART" id="SM00355">
    <property type="entry name" value="ZnF_C2H2"/>
    <property type="match status" value="3"/>
</dbReference>
<comment type="caution">
    <text evidence="11">The sequence shown here is derived from an EMBL/GenBank/DDBJ whole genome shotgun (WGS) entry which is preliminary data.</text>
</comment>
<dbReference type="Gene3D" id="3.30.160.60">
    <property type="entry name" value="Classic Zinc Finger"/>
    <property type="match status" value="1"/>
</dbReference>
<feature type="compositionally biased region" description="Polar residues" evidence="9">
    <location>
        <begin position="11"/>
        <end position="27"/>
    </location>
</feature>
<evidence type="ECO:0000313" key="12">
    <source>
        <dbReference type="Proteomes" id="UP001244011"/>
    </source>
</evidence>
<evidence type="ECO:0000256" key="6">
    <source>
        <dbReference type="ARBA" id="ARBA00023163"/>
    </source>
</evidence>
<evidence type="ECO:0000256" key="8">
    <source>
        <dbReference type="PROSITE-ProRule" id="PRU00042"/>
    </source>
</evidence>
<evidence type="ECO:0000256" key="9">
    <source>
        <dbReference type="SAM" id="MobiDB-lite"/>
    </source>
</evidence>
<dbReference type="PANTHER" id="PTHR46179">
    <property type="entry name" value="ZINC FINGER PROTEIN"/>
    <property type="match status" value="1"/>
</dbReference>
<organism evidence="11 12">
    <name type="scientific">Phialemonium atrogriseum</name>
    <dbReference type="NCBI Taxonomy" id="1093897"/>
    <lineage>
        <taxon>Eukaryota</taxon>
        <taxon>Fungi</taxon>
        <taxon>Dikarya</taxon>
        <taxon>Ascomycota</taxon>
        <taxon>Pezizomycotina</taxon>
        <taxon>Sordariomycetes</taxon>
        <taxon>Sordariomycetidae</taxon>
        <taxon>Cephalothecales</taxon>
        <taxon>Cephalothecaceae</taxon>
        <taxon>Phialemonium</taxon>
    </lineage>
</organism>
<evidence type="ECO:0000256" key="7">
    <source>
        <dbReference type="ARBA" id="ARBA00023242"/>
    </source>
</evidence>
<feature type="region of interest" description="Disordered" evidence="9">
    <location>
        <begin position="1"/>
        <end position="41"/>
    </location>
</feature>
<evidence type="ECO:0000313" key="11">
    <source>
        <dbReference type="EMBL" id="KAK1765191.1"/>
    </source>
</evidence>
<feature type="region of interest" description="Disordered" evidence="9">
    <location>
        <begin position="78"/>
        <end position="97"/>
    </location>
</feature>
<dbReference type="PANTHER" id="PTHR46179:SF13">
    <property type="entry name" value="C2H2-TYPE DOMAIN-CONTAINING PROTEIN"/>
    <property type="match status" value="1"/>
</dbReference>